<proteinExistence type="predicted"/>
<organism evidence="1 2">
    <name type="scientific">Paramarasmius palmivorus</name>
    <dbReference type="NCBI Taxonomy" id="297713"/>
    <lineage>
        <taxon>Eukaryota</taxon>
        <taxon>Fungi</taxon>
        <taxon>Dikarya</taxon>
        <taxon>Basidiomycota</taxon>
        <taxon>Agaricomycotina</taxon>
        <taxon>Agaricomycetes</taxon>
        <taxon>Agaricomycetidae</taxon>
        <taxon>Agaricales</taxon>
        <taxon>Marasmiineae</taxon>
        <taxon>Marasmiaceae</taxon>
        <taxon>Paramarasmius</taxon>
    </lineage>
</organism>
<reference evidence="1 2" key="1">
    <citation type="submission" date="2024-01" db="EMBL/GenBank/DDBJ databases">
        <title>A draft genome for a cacao thread blight-causing isolate of Paramarasmius palmivorus.</title>
        <authorList>
            <person name="Baruah I.K."/>
            <person name="Bukari Y."/>
            <person name="Amoako-Attah I."/>
            <person name="Meinhardt L.W."/>
            <person name="Bailey B.A."/>
            <person name="Cohen S.P."/>
        </authorList>
    </citation>
    <scope>NUCLEOTIDE SEQUENCE [LARGE SCALE GENOMIC DNA]</scope>
    <source>
        <strain evidence="1 2">GH-12</strain>
    </source>
</reference>
<name>A0AAW0DF84_9AGAR</name>
<gene>
    <name evidence="1" type="ORF">VNI00_004909</name>
</gene>
<dbReference type="EMBL" id="JAYKXP010000013">
    <property type="protein sequence ID" value="KAK7051409.1"/>
    <property type="molecule type" value="Genomic_DNA"/>
</dbReference>
<comment type="caution">
    <text evidence="1">The sequence shown here is derived from an EMBL/GenBank/DDBJ whole genome shotgun (WGS) entry which is preliminary data.</text>
</comment>
<evidence type="ECO:0000313" key="2">
    <source>
        <dbReference type="Proteomes" id="UP001383192"/>
    </source>
</evidence>
<sequence>MWISGAAAANTHQLNSTLKPRLSENPDNLIQIPNSLAEAFKRNQFTIDVLVGLLHSGRLSSIPLNFLCQNQNRIITFPGISAESKALLGSCTFNSEQSNRQYLQAHFRLSLWVHCLDGDVYPEYEGWIDQRTDAIEYDGLNDVDRDPLDVAMRNWLIGQEDSGSEDGM</sequence>
<accession>A0AAW0DF84</accession>
<keyword evidence="2" id="KW-1185">Reference proteome</keyword>
<dbReference type="AlphaFoldDB" id="A0AAW0DF84"/>
<evidence type="ECO:0000313" key="1">
    <source>
        <dbReference type="EMBL" id="KAK7051409.1"/>
    </source>
</evidence>
<dbReference type="Proteomes" id="UP001383192">
    <property type="component" value="Unassembled WGS sequence"/>
</dbReference>
<protein>
    <submittedName>
        <fullName evidence="1">Uncharacterized protein</fullName>
    </submittedName>
</protein>